<dbReference type="PANTHER" id="PTHR46471:SF2">
    <property type="entry name" value="CHITIN DEACETYLASE-RELATED"/>
    <property type="match status" value="1"/>
</dbReference>
<evidence type="ECO:0000256" key="5">
    <source>
        <dbReference type="ARBA" id="ARBA00023277"/>
    </source>
</evidence>
<evidence type="ECO:0000259" key="6">
    <source>
        <dbReference type="PROSITE" id="PS51677"/>
    </source>
</evidence>
<accession>A0ABR2W1C8</accession>
<dbReference type="CDD" id="cd00035">
    <property type="entry name" value="ChtBD1"/>
    <property type="match status" value="1"/>
</dbReference>
<name>A0ABR2W1C8_9FUNG</name>
<dbReference type="CDD" id="cd10951">
    <property type="entry name" value="CE4_ClCDA_like"/>
    <property type="match status" value="1"/>
</dbReference>
<evidence type="ECO:0000256" key="2">
    <source>
        <dbReference type="ARBA" id="ARBA00022723"/>
    </source>
</evidence>
<dbReference type="PROSITE" id="PS51677">
    <property type="entry name" value="NODB"/>
    <property type="match status" value="1"/>
</dbReference>
<reference evidence="7 8" key="1">
    <citation type="submission" date="2023-04" db="EMBL/GenBank/DDBJ databases">
        <title>Genome of Basidiobolus ranarum AG-B5.</title>
        <authorList>
            <person name="Stajich J.E."/>
            <person name="Carter-House D."/>
            <person name="Gryganskyi A."/>
        </authorList>
    </citation>
    <scope>NUCLEOTIDE SEQUENCE [LARGE SCALE GENOMIC DNA]</scope>
    <source>
        <strain evidence="7 8">AG-B5</strain>
    </source>
</reference>
<sequence length="285" mass="31172">MIASGPVAPLKHVLKDTVAQHTDGKYLNDICTRLRLILIWFNFRCGKTKEHCVDSCQSNCSAENIDSSVGLVNNGTVPLGRLIDSCVVPGTAAITFDDGPVSITKDLLATLAEKEVKVTFFVIGEQIADNAETLKSAFDAGHHIASHTWNHPDLKTLSDEDVALQMKNTSDAIFNVLGKRPQYMRPPYGSVSDQTLQVLGSLGYKVIYWNLDTLDWETKDGEKTLEAYQQYLSTASVESSSILSLQHDIQDSTIGVAGNIIDLVKEAGYKIVTVPECLGDTGLYY</sequence>
<comment type="caution">
    <text evidence="7">The sequence shown here is derived from an EMBL/GenBank/DDBJ whole genome shotgun (WGS) entry which is preliminary data.</text>
</comment>
<keyword evidence="8" id="KW-1185">Reference proteome</keyword>
<keyword evidence="3" id="KW-0732">Signal</keyword>
<dbReference type="InterPro" id="IPR002509">
    <property type="entry name" value="NODB_dom"/>
</dbReference>
<comment type="cofactor">
    <cofactor evidence="1">
        <name>Co(2+)</name>
        <dbReference type="ChEBI" id="CHEBI:48828"/>
    </cofactor>
</comment>
<evidence type="ECO:0000256" key="1">
    <source>
        <dbReference type="ARBA" id="ARBA00001941"/>
    </source>
</evidence>
<evidence type="ECO:0000256" key="4">
    <source>
        <dbReference type="ARBA" id="ARBA00022801"/>
    </source>
</evidence>
<protein>
    <recommendedName>
        <fullName evidence="6">NodB homology domain-containing protein</fullName>
    </recommendedName>
</protein>
<gene>
    <name evidence="7" type="ORF">K7432_006743</name>
</gene>
<evidence type="ECO:0000256" key="3">
    <source>
        <dbReference type="ARBA" id="ARBA00022729"/>
    </source>
</evidence>
<proteinExistence type="predicted"/>
<dbReference type="PANTHER" id="PTHR46471">
    <property type="entry name" value="CHITIN DEACETYLASE"/>
    <property type="match status" value="1"/>
</dbReference>
<dbReference type="EMBL" id="JASJQH010007184">
    <property type="protein sequence ID" value="KAK9713041.1"/>
    <property type="molecule type" value="Genomic_DNA"/>
</dbReference>
<feature type="domain" description="NodB homology" evidence="6">
    <location>
        <begin position="90"/>
        <end position="272"/>
    </location>
</feature>
<dbReference type="Pfam" id="PF01522">
    <property type="entry name" value="Polysacc_deac_1"/>
    <property type="match status" value="1"/>
</dbReference>
<organism evidence="7 8">
    <name type="scientific">Basidiobolus ranarum</name>
    <dbReference type="NCBI Taxonomy" id="34480"/>
    <lineage>
        <taxon>Eukaryota</taxon>
        <taxon>Fungi</taxon>
        <taxon>Fungi incertae sedis</taxon>
        <taxon>Zoopagomycota</taxon>
        <taxon>Entomophthoromycotina</taxon>
        <taxon>Basidiobolomycetes</taxon>
        <taxon>Basidiobolales</taxon>
        <taxon>Basidiobolaceae</taxon>
        <taxon>Basidiobolus</taxon>
    </lineage>
</organism>
<evidence type="ECO:0000313" key="7">
    <source>
        <dbReference type="EMBL" id="KAK9713041.1"/>
    </source>
</evidence>
<dbReference type="Proteomes" id="UP001479436">
    <property type="component" value="Unassembled WGS sequence"/>
</dbReference>
<keyword evidence="5" id="KW-0119">Carbohydrate metabolism</keyword>
<keyword evidence="2" id="KW-0479">Metal-binding</keyword>
<dbReference type="InterPro" id="IPR011330">
    <property type="entry name" value="Glyco_hydro/deAcase_b/a-brl"/>
</dbReference>
<dbReference type="Gene3D" id="3.20.20.370">
    <property type="entry name" value="Glycoside hydrolase/deacetylase"/>
    <property type="match status" value="1"/>
</dbReference>
<keyword evidence="4" id="KW-0378">Hydrolase</keyword>
<evidence type="ECO:0000313" key="8">
    <source>
        <dbReference type="Proteomes" id="UP001479436"/>
    </source>
</evidence>
<dbReference type="SUPFAM" id="SSF88713">
    <property type="entry name" value="Glycoside hydrolase/deacetylase"/>
    <property type="match status" value="1"/>
</dbReference>